<keyword evidence="5 7" id="KW-1133">Transmembrane helix</keyword>
<dbReference type="PANTHER" id="PTHR43163">
    <property type="entry name" value="DIPEPTIDE TRANSPORT SYSTEM PERMEASE PROTEIN DPPB-RELATED"/>
    <property type="match status" value="1"/>
</dbReference>
<feature type="transmembrane region" description="Helical" evidence="7">
    <location>
        <begin position="131"/>
        <end position="156"/>
    </location>
</feature>
<dbReference type="InterPro" id="IPR045621">
    <property type="entry name" value="BPD_transp_1_N"/>
</dbReference>
<sequence>MAAFLLGRLMQSLVLLVIVSIIGFTVLNMIPGGPLAQYALDPGMTQEDMARIKEQLGLNRPVWTQYIDWAGRLLLGDWGTSFRDGSPVLSVISRHVPATLLLMGSSTVIAVAVGTWVGIRGATHRYSAFDYMATVGAMIALSIPTFWFGLIGIYVFSLKLGWLPAGNMYTIGDGSVLNYLHHLIMPSVVLALVHIAIWSRFMRTATLDAISQEFVKTARAKGVSERRVIMKHVVGNALLPMITLAGVQLPSLLTGALVTETVFTWPGMGRLFLDSLGYSDYPVVMGLLMFSAVLTIAANLVADIVVALVDPRIRLT</sequence>
<proteinExistence type="inferred from homology"/>
<evidence type="ECO:0000256" key="4">
    <source>
        <dbReference type="ARBA" id="ARBA00022692"/>
    </source>
</evidence>
<dbReference type="Proteomes" id="UP000064921">
    <property type="component" value="Chromosome"/>
</dbReference>
<gene>
    <name evidence="9" type="ORF">APZ00_22850</name>
</gene>
<feature type="transmembrane region" description="Helical" evidence="7">
    <location>
        <begin position="283"/>
        <end position="309"/>
    </location>
</feature>
<evidence type="ECO:0000256" key="5">
    <source>
        <dbReference type="ARBA" id="ARBA00022989"/>
    </source>
</evidence>
<dbReference type="RefSeq" id="WP_058900318.1">
    <property type="nucleotide sequence ID" value="NZ_CM011124.1"/>
</dbReference>
<reference evidence="9 10" key="1">
    <citation type="submission" date="2015-10" db="EMBL/GenBank/DDBJ databases">
        <title>The world's first case of liver abscess caused by Pannonibacter phragmitetus.</title>
        <authorList>
            <person name="Ming D."/>
            <person name="Wang M."/>
            <person name="Zhou Y."/>
            <person name="Jiang T."/>
            <person name="Hu S."/>
        </authorList>
    </citation>
    <scope>NUCLEOTIDE SEQUENCE [LARGE SCALE GENOMIC DNA]</scope>
    <source>
        <strain evidence="9 10">31801</strain>
    </source>
</reference>
<comment type="subcellular location">
    <subcellularLocation>
        <location evidence="1 7">Cell membrane</location>
        <topology evidence="1 7">Multi-pass membrane protein</topology>
    </subcellularLocation>
</comment>
<keyword evidence="2 7" id="KW-0813">Transport</keyword>
<organism evidence="9 10">
    <name type="scientific">Pannonibacter phragmitetus</name>
    <dbReference type="NCBI Taxonomy" id="121719"/>
    <lineage>
        <taxon>Bacteria</taxon>
        <taxon>Pseudomonadati</taxon>
        <taxon>Pseudomonadota</taxon>
        <taxon>Alphaproteobacteria</taxon>
        <taxon>Hyphomicrobiales</taxon>
        <taxon>Stappiaceae</taxon>
        <taxon>Pannonibacter</taxon>
    </lineage>
</organism>
<evidence type="ECO:0000256" key="2">
    <source>
        <dbReference type="ARBA" id="ARBA00022448"/>
    </source>
</evidence>
<evidence type="ECO:0000256" key="7">
    <source>
        <dbReference type="RuleBase" id="RU363032"/>
    </source>
</evidence>
<feature type="transmembrane region" description="Helical" evidence="7">
    <location>
        <begin position="12"/>
        <end position="30"/>
    </location>
</feature>
<feature type="domain" description="ABC transmembrane type-1" evidence="8">
    <location>
        <begin position="96"/>
        <end position="306"/>
    </location>
</feature>
<evidence type="ECO:0000313" key="9">
    <source>
        <dbReference type="EMBL" id="ALV29530.1"/>
    </source>
</evidence>
<evidence type="ECO:0000256" key="6">
    <source>
        <dbReference type="ARBA" id="ARBA00023136"/>
    </source>
</evidence>
<evidence type="ECO:0000259" key="8">
    <source>
        <dbReference type="PROSITE" id="PS50928"/>
    </source>
</evidence>
<keyword evidence="4 7" id="KW-0812">Transmembrane</keyword>
<dbReference type="AlphaFoldDB" id="A0A0U2WAU6"/>
<keyword evidence="6 7" id="KW-0472">Membrane</keyword>
<evidence type="ECO:0000256" key="3">
    <source>
        <dbReference type="ARBA" id="ARBA00022475"/>
    </source>
</evidence>
<dbReference type="Pfam" id="PF19300">
    <property type="entry name" value="BPD_transp_1_N"/>
    <property type="match status" value="1"/>
</dbReference>
<evidence type="ECO:0000313" key="10">
    <source>
        <dbReference type="Proteomes" id="UP000064921"/>
    </source>
</evidence>
<dbReference type="Gene3D" id="1.10.3720.10">
    <property type="entry name" value="MetI-like"/>
    <property type="match status" value="1"/>
</dbReference>
<dbReference type="CDD" id="cd06261">
    <property type="entry name" value="TM_PBP2"/>
    <property type="match status" value="1"/>
</dbReference>
<dbReference type="SUPFAM" id="SSF161098">
    <property type="entry name" value="MetI-like"/>
    <property type="match status" value="1"/>
</dbReference>
<feature type="transmembrane region" description="Helical" evidence="7">
    <location>
        <begin position="237"/>
        <end position="263"/>
    </location>
</feature>
<dbReference type="KEGG" id="pphr:APZ00_22850"/>
<accession>A0A0U2WAU6</accession>
<dbReference type="EMBL" id="CP013068">
    <property type="protein sequence ID" value="ALV29530.1"/>
    <property type="molecule type" value="Genomic_DNA"/>
</dbReference>
<name>A0A0U2WAU6_9HYPH</name>
<protein>
    <submittedName>
        <fullName evidence="9">Diguanylate cyclase</fullName>
    </submittedName>
</protein>
<comment type="similarity">
    <text evidence="7">Belongs to the binding-protein-dependent transport system permease family.</text>
</comment>
<dbReference type="PANTHER" id="PTHR43163:SF6">
    <property type="entry name" value="DIPEPTIDE TRANSPORT SYSTEM PERMEASE PROTEIN DPPB-RELATED"/>
    <property type="match status" value="1"/>
</dbReference>
<keyword evidence="10" id="KW-1185">Reference proteome</keyword>
<dbReference type="InterPro" id="IPR000515">
    <property type="entry name" value="MetI-like"/>
</dbReference>
<dbReference type="GO" id="GO:0005886">
    <property type="term" value="C:plasma membrane"/>
    <property type="evidence" value="ECO:0007669"/>
    <property type="project" value="UniProtKB-SubCell"/>
</dbReference>
<keyword evidence="3" id="KW-1003">Cell membrane</keyword>
<feature type="transmembrane region" description="Helical" evidence="7">
    <location>
        <begin position="98"/>
        <end position="119"/>
    </location>
</feature>
<dbReference type="STRING" id="121719.APZ00_22850"/>
<dbReference type="GO" id="GO:0055085">
    <property type="term" value="P:transmembrane transport"/>
    <property type="evidence" value="ECO:0007669"/>
    <property type="project" value="InterPro"/>
</dbReference>
<dbReference type="Pfam" id="PF00528">
    <property type="entry name" value="BPD_transp_1"/>
    <property type="match status" value="1"/>
</dbReference>
<dbReference type="InterPro" id="IPR035906">
    <property type="entry name" value="MetI-like_sf"/>
</dbReference>
<evidence type="ECO:0000256" key="1">
    <source>
        <dbReference type="ARBA" id="ARBA00004651"/>
    </source>
</evidence>
<feature type="transmembrane region" description="Helical" evidence="7">
    <location>
        <begin position="176"/>
        <end position="197"/>
    </location>
</feature>
<dbReference type="PROSITE" id="PS50928">
    <property type="entry name" value="ABC_TM1"/>
    <property type="match status" value="1"/>
</dbReference>